<sequence>MILISLHHANNTIKHSICPDKFQCRMFEMARVIKATCLDVGFIYYIKTKYVT</sequence>
<dbReference type="EMBL" id="GBRH01182309">
    <property type="protein sequence ID" value="JAE15587.1"/>
    <property type="molecule type" value="Transcribed_RNA"/>
</dbReference>
<dbReference type="AlphaFoldDB" id="A0A0A9FTJ3"/>
<reference evidence="1" key="2">
    <citation type="journal article" date="2015" name="Data Brief">
        <title>Shoot transcriptome of the giant reed, Arundo donax.</title>
        <authorList>
            <person name="Barrero R.A."/>
            <person name="Guerrero F.D."/>
            <person name="Moolhuijzen P."/>
            <person name="Goolsby J.A."/>
            <person name="Tidwell J."/>
            <person name="Bellgard S.E."/>
            <person name="Bellgard M.I."/>
        </authorList>
    </citation>
    <scope>NUCLEOTIDE SEQUENCE</scope>
    <source>
        <tissue evidence="1">Shoot tissue taken approximately 20 cm above the soil surface</tissue>
    </source>
</reference>
<evidence type="ECO:0000313" key="1">
    <source>
        <dbReference type="EMBL" id="JAE15587.1"/>
    </source>
</evidence>
<accession>A0A0A9FTJ3</accession>
<name>A0A0A9FTJ3_ARUDO</name>
<keyword evidence="1" id="KW-0378">Hydrolase</keyword>
<reference evidence="1" key="1">
    <citation type="submission" date="2014-09" db="EMBL/GenBank/DDBJ databases">
        <authorList>
            <person name="Magalhaes I.L.F."/>
            <person name="Oliveira U."/>
            <person name="Santos F.R."/>
            <person name="Vidigal T.H.D.A."/>
            <person name="Brescovit A.D."/>
            <person name="Santos A.J."/>
        </authorList>
    </citation>
    <scope>NUCLEOTIDE SEQUENCE</scope>
    <source>
        <tissue evidence="1">Shoot tissue taken approximately 20 cm above the soil surface</tissue>
    </source>
</reference>
<organism evidence="1">
    <name type="scientific">Arundo donax</name>
    <name type="common">Giant reed</name>
    <name type="synonym">Donax arundinaceus</name>
    <dbReference type="NCBI Taxonomy" id="35708"/>
    <lineage>
        <taxon>Eukaryota</taxon>
        <taxon>Viridiplantae</taxon>
        <taxon>Streptophyta</taxon>
        <taxon>Embryophyta</taxon>
        <taxon>Tracheophyta</taxon>
        <taxon>Spermatophyta</taxon>
        <taxon>Magnoliopsida</taxon>
        <taxon>Liliopsida</taxon>
        <taxon>Poales</taxon>
        <taxon>Poaceae</taxon>
        <taxon>PACMAD clade</taxon>
        <taxon>Arundinoideae</taxon>
        <taxon>Arundineae</taxon>
        <taxon>Arundo</taxon>
    </lineage>
</organism>
<dbReference type="GO" id="GO:0016787">
    <property type="term" value="F:hydrolase activity"/>
    <property type="evidence" value="ECO:0007669"/>
    <property type="project" value="UniProtKB-KW"/>
</dbReference>
<proteinExistence type="predicted"/>
<protein>
    <submittedName>
        <fullName evidence="1">Glycoside hydrolase family 2 protein</fullName>
    </submittedName>
</protein>